<protein>
    <recommendedName>
        <fullName evidence="3">C2H2-type domain-containing protein</fullName>
    </recommendedName>
</protein>
<accession>A0AAW0HJ09</accession>
<name>A0AAW0HJ09_MYOGA</name>
<dbReference type="EMBL" id="JBBHLL010000442">
    <property type="protein sequence ID" value="KAK7802892.1"/>
    <property type="molecule type" value="Genomic_DNA"/>
</dbReference>
<evidence type="ECO:0000313" key="2">
    <source>
        <dbReference type="Proteomes" id="UP001488838"/>
    </source>
</evidence>
<keyword evidence="2" id="KW-1185">Reference proteome</keyword>
<dbReference type="InterPro" id="IPR036236">
    <property type="entry name" value="Znf_C2H2_sf"/>
</dbReference>
<dbReference type="Proteomes" id="UP001488838">
    <property type="component" value="Unassembled WGS sequence"/>
</dbReference>
<dbReference type="AlphaFoldDB" id="A0AAW0HJ09"/>
<evidence type="ECO:0008006" key="3">
    <source>
        <dbReference type="Google" id="ProtNLM"/>
    </source>
</evidence>
<dbReference type="SUPFAM" id="SSF57667">
    <property type="entry name" value="beta-beta-alpha zinc fingers"/>
    <property type="match status" value="1"/>
</dbReference>
<evidence type="ECO:0000313" key="1">
    <source>
        <dbReference type="EMBL" id="KAK7802892.1"/>
    </source>
</evidence>
<gene>
    <name evidence="1" type="ORF">U0070_011066</name>
</gene>
<comment type="caution">
    <text evidence="1">The sequence shown here is derived from an EMBL/GenBank/DDBJ whole genome shotgun (WGS) entry which is preliminary data.</text>
</comment>
<reference evidence="1 2" key="1">
    <citation type="journal article" date="2023" name="bioRxiv">
        <title>Conserved and derived expression patterns and positive selection on dental genes reveal complex evolutionary context of ever-growing rodent molars.</title>
        <authorList>
            <person name="Calamari Z.T."/>
            <person name="Song A."/>
            <person name="Cohen E."/>
            <person name="Akter M."/>
            <person name="Roy R.D."/>
            <person name="Hallikas O."/>
            <person name="Christensen M.M."/>
            <person name="Li P."/>
            <person name="Marangoni P."/>
            <person name="Jernvall J."/>
            <person name="Klein O.D."/>
        </authorList>
    </citation>
    <scope>NUCLEOTIDE SEQUENCE [LARGE SCALE GENOMIC DNA]</scope>
    <source>
        <strain evidence="1">V071</strain>
    </source>
</reference>
<proteinExistence type="predicted"/>
<organism evidence="1 2">
    <name type="scientific">Myodes glareolus</name>
    <name type="common">Bank vole</name>
    <name type="synonym">Clethrionomys glareolus</name>
    <dbReference type="NCBI Taxonomy" id="447135"/>
    <lineage>
        <taxon>Eukaryota</taxon>
        <taxon>Metazoa</taxon>
        <taxon>Chordata</taxon>
        <taxon>Craniata</taxon>
        <taxon>Vertebrata</taxon>
        <taxon>Euteleostomi</taxon>
        <taxon>Mammalia</taxon>
        <taxon>Eutheria</taxon>
        <taxon>Euarchontoglires</taxon>
        <taxon>Glires</taxon>
        <taxon>Rodentia</taxon>
        <taxon>Myomorpha</taxon>
        <taxon>Muroidea</taxon>
        <taxon>Cricetidae</taxon>
        <taxon>Arvicolinae</taxon>
        <taxon>Myodes</taxon>
    </lineage>
</organism>
<dbReference type="Gene3D" id="3.30.160.60">
    <property type="entry name" value="Classic Zinc Finger"/>
    <property type="match status" value="1"/>
</dbReference>
<sequence>MREKHRICGTYENIMDQGSKNIQKKPCKYNDLSKKLYGFSQCSPYNTSDIAGNHQRIHTGEKPFKCPEYHWTIQPRGPGTLGLDARETVPYKSPCAALLGTETPRRMRMSPAQLAMIIGCIGYKGGGSRSGKQGLGSYGYDRDSPVGGILSGSSYSSSTAEAEQERPQLMQGRSFYRGVGLGNSKPTGLGLASPMSPTSACLSCAEGYLLHCALAADGGQIAGTWNSELVGKFPFQKARKEFSLTHSQKEQQSQQEPEDYTDMRDADEENLLKIRKPPTGSEAWFSNLHSALILTPSGCLAQQESSAIVQYEALI</sequence>